<reference evidence="6" key="1">
    <citation type="journal article" date="2019" name="Int. J. Syst. Evol. Microbiol.">
        <title>The Global Catalogue of Microorganisms (GCM) 10K type strain sequencing project: providing services to taxonomists for standard genome sequencing and annotation.</title>
        <authorList>
            <consortium name="The Broad Institute Genomics Platform"/>
            <consortium name="The Broad Institute Genome Sequencing Center for Infectious Disease"/>
            <person name="Wu L."/>
            <person name="Ma J."/>
        </authorList>
    </citation>
    <scope>NUCLEOTIDE SEQUENCE [LARGE SCALE GENOMIC DNA]</scope>
    <source>
        <strain evidence="6">JCM 17939</strain>
    </source>
</reference>
<dbReference type="PANTHER" id="PTHR33204">
    <property type="entry name" value="TRANSCRIPTIONAL REGULATOR, MARR FAMILY"/>
    <property type="match status" value="1"/>
</dbReference>
<proteinExistence type="predicted"/>
<evidence type="ECO:0000259" key="4">
    <source>
        <dbReference type="PROSITE" id="PS51118"/>
    </source>
</evidence>
<dbReference type="PROSITE" id="PS51118">
    <property type="entry name" value="HTH_HXLR"/>
    <property type="match status" value="1"/>
</dbReference>
<name>A0ABP8UBH2_9ACTN</name>
<dbReference type="SUPFAM" id="SSF46785">
    <property type="entry name" value="Winged helix' DNA-binding domain"/>
    <property type="match status" value="1"/>
</dbReference>
<dbReference type="PANTHER" id="PTHR33204:SF37">
    <property type="entry name" value="HTH-TYPE TRANSCRIPTIONAL REGULATOR YODB"/>
    <property type="match status" value="1"/>
</dbReference>
<keyword evidence="1" id="KW-0805">Transcription regulation</keyword>
<dbReference type="InterPro" id="IPR036390">
    <property type="entry name" value="WH_DNA-bd_sf"/>
</dbReference>
<dbReference type="EMBL" id="BAABHK010000005">
    <property type="protein sequence ID" value="GAA4628027.1"/>
    <property type="molecule type" value="Genomic_DNA"/>
</dbReference>
<evidence type="ECO:0000313" key="5">
    <source>
        <dbReference type="EMBL" id="GAA4628027.1"/>
    </source>
</evidence>
<evidence type="ECO:0000256" key="3">
    <source>
        <dbReference type="ARBA" id="ARBA00023163"/>
    </source>
</evidence>
<comment type="caution">
    <text evidence="5">The sequence shown here is derived from an EMBL/GenBank/DDBJ whole genome shotgun (WGS) entry which is preliminary data.</text>
</comment>
<keyword evidence="2" id="KW-0238">DNA-binding</keyword>
<dbReference type="Pfam" id="PF01638">
    <property type="entry name" value="HxlR"/>
    <property type="match status" value="1"/>
</dbReference>
<keyword evidence="3" id="KW-0804">Transcription</keyword>
<evidence type="ECO:0000256" key="2">
    <source>
        <dbReference type="ARBA" id="ARBA00023125"/>
    </source>
</evidence>
<protein>
    <recommendedName>
        <fullName evidence="4">HTH hxlR-type domain-containing protein</fullName>
    </recommendedName>
</protein>
<dbReference type="Gene3D" id="1.10.10.10">
    <property type="entry name" value="Winged helix-like DNA-binding domain superfamily/Winged helix DNA-binding domain"/>
    <property type="match status" value="1"/>
</dbReference>
<evidence type="ECO:0000256" key="1">
    <source>
        <dbReference type="ARBA" id="ARBA00023015"/>
    </source>
</evidence>
<evidence type="ECO:0000313" key="6">
    <source>
        <dbReference type="Proteomes" id="UP001501442"/>
    </source>
</evidence>
<accession>A0ABP8UBH2</accession>
<sequence length="144" mass="16803">MQRQLRTFTILGMLRDTTMNDEVVFRTDCPSRAIIDQIANKWSILILAVLLDEPRRFNDIKRRLEGITQRVLTQNLRRLERSGMITRRVLSGRTLGVEYALTPLGRSLQEPLGQVYDWTVRNMDVIQARQRAYDEQLERGESVA</sequence>
<dbReference type="InterPro" id="IPR036388">
    <property type="entry name" value="WH-like_DNA-bd_sf"/>
</dbReference>
<keyword evidence="6" id="KW-1185">Reference proteome</keyword>
<dbReference type="Proteomes" id="UP001501442">
    <property type="component" value="Unassembled WGS sequence"/>
</dbReference>
<dbReference type="InterPro" id="IPR011991">
    <property type="entry name" value="ArsR-like_HTH"/>
</dbReference>
<gene>
    <name evidence="5" type="ORF">GCM10023196_042700</name>
</gene>
<feature type="domain" description="HTH hxlR-type" evidence="4">
    <location>
        <begin position="29"/>
        <end position="127"/>
    </location>
</feature>
<dbReference type="CDD" id="cd00090">
    <property type="entry name" value="HTH_ARSR"/>
    <property type="match status" value="1"/>
</dbReference>
<dbReference type="InterPro" id="IPR002577">
    <property type="entry name" value="HTH_HxlR"/>
</dbReference>
<organism evidence="5 6">
    <name type="scientific">Actinoallomurus vinaceus</name>
    <dbReference type="NCBI Taxonomy" id="1080074"/>
    <lineage>
        <taxon>Bacteria</taxon>
        <taxon>Bacillati</taxon>
        <taxon>Actinomycetota</taxon>
        <taxon>Actinomycetes</taxon>
        <taxon>Streptosporangiales</taxon>
        <taxon>Thermomonosporaceae</taxon>
        <taxon>Actinoallomurus</taxon>
    </lineage>
</organism>